<feature type="region of interest" description="Disordered" evidence="2">
    <location>
        <begin position="201"/>
        <end position="248"/>
    </location>
</feature>
<dbReference type="GO" id="GO:0003676">
    <property type="term" value="F:nucleic acid binding"/>
    <property type="evidence" value="ECO:0007669"/>
    <property type="project" value="InterPro"/>
</dbReference>
<evidence type="ECO:0000256" key="2">
    <source>
        <dbReference type="SAM" id="MobiDB-lite"/>
    </source>
</evidence>
<evidence type="ECO:0000256" key="1">
    <source>
        <dbReference type="PROSITE-ProRule" id="PRU00047"/>
    </source>
</evidence>
<evidence type="ECO:0000313" key="4">
    <source>
        <dbReference type="EMBL" id="KAJ3640343.1"/>
    </source>
</evidence>
<keyword evidence="1" id="KW-0862">Zinc</keyword>
<comment type="caution">
    <text evidence="4">The sequence shown here is derived from an EMBL/GenBank/DDBJ whole genome shotgun (WGS) entry which is preliminary data.</text>
</comment>
<dbReference type="AlphaFoldDB" id="A0AA38M1F8"/>
<feature type="domain" description="CCHC-type" evidence="3">
    <location>
        <begin position="160"/>
        <end position="174"/>
    </location>
</feature>
<dbReference type="EMBL" id="JALNTZ010000010">
    <property type="protein sequence ID" value="KAJ3640343.1"/>
    <property type="molecule type" value="Genomic_DNA"/>
</dbReference>
<evidence type="ECO:0000313" key="5">
    <source>
        <dbReference type="Proteomes" id="UP001168821"/>
    </source>
</evidence>
<dbReference type="InterPro" id="IPR001878">
    <property type="entry name" value="Znf_CCHC"/>
</dbReference>
<keyword evidence="1" id="KW-0863">Zinc-finger</keyword>
<protein>
    <recommendedName>
        <fullName evidence="3">CCHC-type domain-containing protein</fullName>
    </recommendedName>
</protein>
<keyword evidence="5" id="KW-1185">Reference proteome</keyword>
<proteinExistence type="predicted"/>
<organism evidence="4 5">
    <name type="scientific">Zophobas morio</name>
    <dbReference type="NCBI Taxonomy" id="2755281"/>
    <lineage>
        <taxon>Eukaryota</taxon>
        <taxon>Metazoa</taxon>
        <taxon>Ecdysozoa</taxon>
        <taxon>Arthropoda</taxon>
        <taxon>Hexapoda</taxon>
        <taxon>Insecta</taxon>
        <taxon>Pterygota</taxon>
        <taxon>Neoptera</taxon>
        <taxon>Endopterygota</taxon>
        <taxon>Coleoptera</taxon>
        <taxon>Polyphaga</taxon>
        <taxon>Cucujiformia</taxon>
        <taxon>Tenebrionidae</taxon>
        <taxon>Zophobas</taxon>
    </lineage>
</organism>
<dbReference type="Gene3D" id="2.40.70.10">
    <property type="entry name" value="Acid Proteases"/>
    <property type="match status" value="1"/>
</dbReference>
<dbReference type="InterPro" id="IPR021109">
    <property type="entry name" value="Peptidase_aspartic_dom_sf"/>
</dbReference>
<dbReference type="PROSITE" id="PS50158">
    <property type="entry name" value="ZF_CCHC"/>
    <property type="match status" value="1"/>
</dbReference>
<keyword evidence="1" id="KW-0479">Metal-binding</keyword>
<feature type="compositionally biased region" description="Low complexity" evidence="2">
    <location>
        <begin position="222"/>
        <end position="236"/>
    </location>
</feature>
<dbReference type="Proteomes" id="UP001168821">
    <property type="component" value="Unassembled WGS sequence"/>
</dbReference>
<gene>
    <name evidence="4" type="ORF">Zmor_003647</name>
</gene>
<dbReference type="GO" id="GO:0008270">
    <property type="term" value="F:zinc ion binding"/>
    <property type="evidence" value="ECO:0007669"/>
    <property type="project" value="UniProtKB-KW"/>
</dbReference>
<evidence type="ECO:0000259" key="3">
    <source>
        <dbReference type="PROSITE" id="PS50158"/>
    </source>
</evidence>
<sequence>MKIGDVPVTVRAAVFPTLTTAMVLGMDFLRANAIAIDIPRGMLVWNRPESQNTPAVSTALPPVPGPSARNPRIRRAPNGAVIDCDVCFQMDNPVVRDLVAELLRGEDPAAAGHRPKSRGIQVGPPMGVAPQLVSRRVQTDGEAPRRDPVARYVPVDQEVCWHCARPGHCRGQCPYPAGPKFCSRCGLVGTTSAACQCGLPERPRRSCPRRSSSGEVRRSISRDSPLPSPRVSPSRRTNAVRGPTGSRM</sequence>
<feature type="region of interest" description="Disordered" evidence="2">
    <location>
        <begin position="53"/>
        <end position="74"/>
    </location>
</feature>
<accession>A0AA38M1F8</accession>
<name>A0AA38M1F8_9CUCU</name>
<reference evidence="4" key="1">
    <citation type="journal article" date="2023" name="G3 (Bethesda)">
        <title>Whole genome assemblies of Zophobas morio and Tenebrio molitor.</title>
        <authorList>
            <person name="Kaur S."/>
            <person name="Stinson S.A."/>
            <person name="diCenzo G.C."/>
        </authorList>
    </citation>
    <scope>NUCLEOTIDE SEQUENCE</scope>
    <source>
        <strain evidence="4">QUZm001</strain>
    </source>
</reference>